<dbReference type="EMBL" id="CP036339">
    <property type="protein sequence ID" value="QDT75396.1"/>
    <property type="molecule type" value="Genomic_DNA"/>
</dbReference>
<dbReference type="KEGG" id="llh:I41_46060"/>
<feature type="signal peptide" evidence="1">
    <location>
        <begin position="1"/>
        <end position="23"/>
    </location>
</feature>
<dbReference type="Gene3D" id="3.60.21.10">
    <property type="match status" value="1"/>
</dbReference>
<dbReference type="Proteomes" id="UP000317909">
    <property type="component" value="Chromosome"/>
</dbReference>
<dbReference type="InterPro" id="IPR023155">
    <property type="entry name" value="Cyt_c-552/4"/>
</dbReference>
<reference evidence="3 4" key="1">
    <citation type="submission" date="2019-02" db="EMBL/GenBank/DDBJ databases">
        <title>Deep-cultivation of Planctomycetes and their phenomic and genomic characterization uncovers novel biology.</title>
        <authorList>
            <person name="Wiegand S."/>
            <person name="Jogler M."/>
            <person name="Boedeker C."/>
            <person name="Pinto D."/>
            <person name="Vollmers J."/>
            <person name="Rivas-Marin E."/>
            <person name="Kohn T."/>
            <person name="Peeters S.H."/>
            <person name="Heuer A."/>
            <person name="Rast P."/>
            <person name="Oberbeckmann S."/>
            <person name="Bunk B."/>
            <person name="Jeske O."/>
            <person name="Meyerdierks A."/>
            <person name="Storesund J.E."/>
            <person name="Kallscheuer N."/>
            <person name="Luecker S."/>
            <person name="Lage O.M."/>
            <person name="Pohl T."/>
            <person name="Merkel B.J."/>
            <person name="Hornburger P."/>
            <person name="Mueller R.-W."/>
            <person name="Bruemmer F."/>
            <person name="Labrenz M."/>
            <person name="Spormann A.M."/>
            <person name="Op den Camp H."/>
            <person name="Overmann J."/>
            <person name="Amann R."/>
            <person name="Jetten M.S.M."/>
            <person name="Mascher T."/>
            <person name="Medema M.H."/>
            <person name="Devos D.P."/>
            <person name="Kaster A.-K."/>
            <person name="Ovreas L."/>
            <person name="Rohde M."/>
            <person name="Galperin M.Y."/>
            <person name="Jogler C."/>
        </authorList>
    </citation>
    <scope>NUCLEOTIDE SEQUENCE [LARGE SCALE GENOMIC DNA]</scope>
    <source>
        <strain evidence="3 4">I41</strain>
    </source>
</reference>
<sequence precursor="true">MRIPTLAAIALAALGLLAIGGNAADPAAKPKIDPIKANGEIFVGWPKPEFALVISGELDGYLEPCGCAGLENQMGGLKRRETLLKDLKAKGWPMVNLDMGGLVKRLGVQSEIKYRYALESLVDLGYQAIALGGRELGLGNIDAVSGALMNIDPAKNPVVSANVGIYGLEESVEMGMTDRFRIIEAGGKRIGVTSVLGAKDQAALAGRGDIAVISAAAGLAQVAPLLAAEKCDLQVLMVHGDPAEATALALQFPQFQIVATTGGAEEPPKTPKAIPGSKSLLVEAGHKGMYVIVLGFYADPKTPIRYQRVPLDARFVEGTAMKEKLVAYQSELETMTLAGLGLKPVAHPDGEFAGSSACADCHTAASEVFKKSPHAHATDTLVKLDPPRHFDPECLACHVTGWRPEEYFPYKSGYLGLTETPEMLQNGCENCHGPAADHVRVENGEVDATDQEKEALRAALRMNIVANEGNKDGQVFEEGQVVKNCMRCHDLDNSPDFDFQKYWPAIKHVGKLGAED</sequence>
<dbReference type="InterPro" id="IPR036280">
    <property type="entry name" value="Multihaem_cyt_sf"/>
</dbReference>
<evidence type="ECO:0000259" key="2">
    <source>
        <dbReference type="Pfam" id="PF13435"/>
    </source>
</evidence>
<organism evidence="3 4">
    <name type="scientific">Lacipirellula limnantheis</name>
    <dbReference type="NCBI Taxonomy" id="2528024"/>
    <lineage>
        <taxon>Bacteria</taxon>
        <taxon>Pseudomonadati</taxon>
        <taxon>Planctomycetota</taxon>
        <taxon>Planctomycetia</taxon>
        <taxon>Pirellulales</taxon>
        <taxon>Lacipirellulaceae</taxon>
        <taxon>Lacipirellula</taxon>
    </lineage>
</organism>
<evidence type="ECO:0000256" key="1">
    <source>
        <dbReference type="SAM" id="SignalP"/>
    </source>
</evidence>
<keyword evidence="4" id="KW-1185">Reference proteome</keyword>
<dbReference type="RefSeq" id="WP_145435054.1">
    <property type="nucleotide sequence ID" value="NZ_CP036339.1"/>
</dbReference>
<accession>A0A517U437</accession>
<dbReference type="Gene3D" id="1.10.1130.10">
    <property type="entry name" value="Flavocytochrome C3, Chain A"/>
    <property type="match status" value="1"/>
</dbReference>
<keyword evidence="1" id="KW-0732">Signal</keyword>
<dbReference type="InterPro" id="IPR029052">
    <property type="entry name" value="Metallo-depent_PP-like"/>
</dbReference>
<feature type="chain" id="PRO_5021946458" evidence="1">
    <location>
        <begin position="24"/>
        <end position="516"/>
    </location>
</feature>
<feature type="domain" description="Cytochrome c-552/4" evidence="2">
    <location>
        <begin position="357"/>
        <end position="433"/>
    </location>
</feature>
<dbReference type="SUPFAM" id="SSF56300">
    <property type="entry name" value="Metallo-dependent phosphatases"/>
    <property type="match status" value="1"/>
</dbReference>
<evidence type="ECO:0000313" key="3">
    <source>
        <dbReference type="EMBL" id="QDT75396.1"/>
    </source>
</evidence>
<dbReference type="Pfam" id="PF13435">
    <property type="entry name" value="Cytochrome_C554"/>
    <property type="match status" value="1"/>
</dbReference>
<name>A0A517U437_9BACT</name>
<dbReference type="AlphaFoldDB" id="A0A517U437"/>
<proteinExistence type="predicted"/>
<dbReference type="SUPFAM" id="SSF48695">
    <property type="entry name" value="Multiheme cytochromes"/>
    <property type="match status" value="1"/>
</dbReference>
<dbReference type="OrthoDB" id="9814800at2"/>
<protein>
    <submittedName>
        <fullName evidence="3">Perchlorate reductase subunit gamma</fullName>
    </submittedName>
</protein>
<gene>
    <name evidence="3" type="primary">pcrC_2</name>
    <name evidence="3" type="ORF">I41_46060</name>
</gene>
<evidence type="ECO:0000313" key="4">
    <source>
        <dbReference type="Proteomes" id="UP000317909"/>
    </source>
</evidence>